<dbReference type="AlphaFoldDB" id="A0A9X1MKR0"/>
<comment type="subcellular location">
    <subcellularLocation>
        <location evidence="1">Cell membrane</location>
        <topology evidence="1">Multi-pass membrane protein</topology>
    </subcellularLocation>
</comment>
<dbReference type="InterPro" id="IPR011014">
    <property type="entry name" value="MscS_channel_TM-2"/>
</dbReference>
<keyword evidence="6 7" id="KW-0472">Membrane</keyword>
<feature type="domain" description="Mechanosensitive ion channel transmembrane helices 2/3" evidence="10">
    <location>
        <begin position="326"/>
        <end position="363"/>
    </location>
</feature>
<dbReference type="GO" id="GO:0008381">
    <property type="term" value="F:mechanosensitive monoatomic ion channel activity"/>
    <property type="evidence" value="ECO:0007669"/>
    <property type="project" value="InterPro"/>
</dbReference>
<dbReference type="GO" id="GO:0005886">
    <property type="term" value="C:plasma membrane"/>
    <property type="evidence" value="ECO:0007669"/>
    <property type="project" value="UniProtKB-SubCell"/>
</dbReference>
<evidence type="ECO:0000256" key="7">
    <source>
        <dbReference type="SAM" id="Phobius"/>
    </source>
</evidence>
<feature type="domain" description="Mechanosensitive ion channel MscS" evidence="8">
    <location>
        <begin position="364"/>
        <end position="429"/>
    </location>
</feature>
<dbReference type="Pfam" id="PF21082">
    <property type="entry name" value="MS_channel_3rd"/>
    <property type="match status" value="1"/>
</dbReference>
<gene>
    <name evidence="11" type="ORF">LOC68_11160</name>
</gene>
<keyword evidence="12" id="KW-1185">Reference proteome</keyword>
<evidence type="ECO:0000256" key="4">
    <source>
        <dbReference type="ARBA" id="ARBA00022692"/>
    </source>
</evidence>
<feature type="transmembrane region" description="Helical" evidence="7">
    <location>
        <begin position="236"/>
        <end position="256"/>
    </location>
</feature>
<sequence>MAQDAGANLAPPTTSSPRATLKTFIDYANEINRIIQDDRYLDRSDPRHRRLIRGVVDCLDVSQLPEYAREDKAAEAAVCLKEILDRTELPPWDEIPDLEAIDAAGGPEKLSKWQIPGTQLTIARVEEGSQQYEYLFSSGTVTRAYERFEEVQHLKYRESGPAVSEGLYRWYYSTPGNPTIAMVVSRLPEWTQARLFSLAIWQWLAILLALALSLVVMAGALRLELRLATLWREKHVFLYGATILLPIIAMLVPLAFRRLIDDGLTIRGVPLYALSFSASLVALIGAMLVAFQLGGRVAAIIISSPRVTSQGLNAQLIRIACRIGSIVAAVIIFLEGGQYLGIPVTTLLASAGVGGLAVALAAQDMLKSLFGTIMLLADKPFQVGERIIVGKYDGVVEDIGLRSTKIRLLTGNQAYIPNDELARTDIENVGRRPHIRRKATIQFPSDTSVEKIKSALDIVRTTLDNHEGMDPDFPPRVHLSDMNEGSIGIVVFYWYHPANFWQYLAFTEKVNLQIMEKLEAEQIPFAMPALAIRTVDPGSVENLPVPTTSDISSQ</sequence>
<dbReference type="SUPFAM" id="SSF50182">
    <property type="entry name" value="Sm-like ribonucleoproteins"/>
    <property type="match status" value="1"/>
</dbReference>
<evidence type="ECO:0000259" key="10">
    <source>
        <dbReference type="Pfam" id="PF21088"/>
    </source>
</evidence>
<dbReference type="SUPFAM" id="SSF82689">
    <property type="entry name" value="Mechanosensitive channel protein MscS (YggB), C-terminal domain"/>
    <property type="match status" value="1"/>
</dbReference>
<dbReference type="RefSeq" id="WP_230218525.1">
    <property type="nucleotide sequence ID" value="NZ_JAJKFT010000008.1"/>
</dbReference>
<dbReference type="SUPFAM" id="SSF82861">
    <property type="entry name" value="Mechanosensitive channel protein MscS (YggB), transmembrane region"/>
    <property type="match status" value="1"/>
</dbReference>
<name>A0A9X1MKR0_9BACT</name>
<dbReference type="InterPro" id="IPR049142">
    <property type="entry name" value="MS_channel_1st"/>
</dbReference>
<evidence type="ECO:0000259" key="8">
    <source>
        <dbReference type="Pfam" id="PF00924"/>
    </source>
</evidence>
<evidence type="ECO:0000313" key="12">
    <source>
        <dbReference type="Proteomes" id="UP001139103"/>
    </source>
</evidence>
<dbReference type="Proteomes" id="UP001139103">
    <property type="component" value="Unassembled WGS sequence"/>
</dbReference>
<feature type="transmembrane region" description="Helical" evidence="7">
    <location>
        <begin position="316"/>
        <end position="334"/>
    </location>
</feature>
<comment type="caution">
    <text evidence="11">The sequence shown here is derived from an EMBL/GenBank/DDBJ whole genome shotgun (WGS) entry which is preliminary data.</text>
</comment>
<dbReference type="InterPro" id="IPR049278">
    <property type="entry name" value="MS_channel_C"/>
</dbReference>
<protein>
    <submittedName>
        <fullName evidence="11">Mechanosensitive ion channel family protein</fullName>
    </submittedName>
</protein>
<evidence type="ECO:0000259" key="9">
    <source>
        <dbReference type="Pfam" id="PF21082"/>
    </source>
</evidence>
<dbReference type="InterPro" id="IPR006685">
    <property type="entry name" value="MscS_channel_2nd"/>
</dbReference>
<dbReference type="EMBL" id="JAJKFT010000008">
    <property type="protein sequence ID" value="MCC9628958.1"/>
    <property type="molecule type" value="Genomic_DNA"/>
</dbReference>
<dbReference type="Gene3D" id="2.30.30.60">
    <property type="match status" value="1"/>
</dbReference>
<feature type="domain" description="Mechanosensitive ion channel MscS C-terminal" evidence="9">
    <location>
        <begin position="439"/>
        <end position="525"/>
    </location>
</feature>
<evidence type="ECO:0000256" key="1">
    <source>
        <dbReference type="ARBA" id="ARBA00004651"/>
    </source>
</evidence>
<feature type="transmembrane region" description="Helical" evidence="7">
    <location>
        <begin position="340"/>
        <end position="362"/>
    </location>
</feature>
<dbReference type="PANTHER" id="PTHR30221">
    <property type="entry name" value="SMALL-CONDUCTANCE MECHANOSENSITIVE CHANNEL"/>
    <property type="match status" value="1"/>
</dbReference>
<evidence type="ECO:0000256" key="3">
    <source>
        <dbReference type="ARBA" id="ARBA00022475"/>
    </source>
</evidence>
<dbReference type="InterPro" id="IPR011066">
    <property type="entry name" value="MscS_channel_C_sf"/>
</dbReference>
<keyword evidence="4 7" id="KW-0812">Transmembrane</keyword>
<dbReference type="InterPro" id="IPR023408">
    <property type="entry name" value="MscS_beta-dom_sf"/>
</dbReference>
<dbReference type="Pfam" id="PF21088">
    <property type="entry name" value="MS_channel_1st"/>
    <property type="match status" value="1"/>
</dbReference>
<dbReference type="InterPro" id="IPR045275">
    <property type="entry name" value="MscS_archaea/bacteria_type"/>
</dbReference>
<keyword evidence="3" id="KW-1003">Cell membrane</keyword>
<proteinExistence type="inferred from homology"/>
<evidence type="ECO:0000256" key="2">
    <source>
        <dbReference type="ARBA" id="ARBA00008017"/>
    </source>
</evidence>
<evidence type="ECO:0000256" key="6">
    <source>
        <dbReference type="ARBA" id="ARBA00023136"/>
    </source>
</evidence>
<accession>A0A9X1MKR0</accession>
<keyword evidence="5 7" id="KW-1133">Transmembrane helix</keyword>
<organism evidence="11 12">
    <name type="scientific">Blastopirellula sediminis</name>
    <dbReference type="NCBI Taxonomy" id="2894196"/>
    <lineage>
        <taxon>Bacteria</taxon>
        <taxon>Pseudomonadati</taxon>
        <taxon>Planctomycetota</taxon>
        <taxon>Planctomycetia</taxon>
        <taxon>Pirellulales</taxon>
        <taxon>Pirellulaceae</taxon>
        <taxon>Blastopirellula</taxon>
    </lineage>
</organism>
<dbReference type="Gene3D" id="3.30.70.100">
    <property type="match status" value="1"/>
</dbReference>
<reference evidence="11" key="1">
    <citation type="submission" date="2021-11" db="EMBL/GenBank/DDBJ databases">
        <title>Genome sequence.</title>
        <authorList>
            <person name="Sun Q."/>
        </authorList>
    </citation>
    <scope>NUCLEOTIDE SEQUENCE</scope>
    <source>
        <strain evidence="11">JC732</strain>
    </source>
</reference>
<evidence type="ECO:0000256" key="5">
    <source>
        <dbReference type="ARBA" id="ARBA00022989"/>
    </source>
</evidence>
<feature type="transmembrane region" description="Helical" evidence="7">
    <location>
        <begin position="271"/>
        <end position="295"/>
    </location>
</feature>
<dbReference type="Pfam" id="PF00924">
    <property type="entry name" value="MS_channel_2nd"/>
    <property type="match status" value="1"/>
</dbReference>
<evidence type="ECO:0000313" key="11">
    <source>
        <dbReference type="EMBL" id="MCC9628958.1"/>
    </source>
</evidence>
<dbReference type="Gene3D" id="1.10.287.1260">
    <property type="match status" value="1"/>
</dbReference>
<comment type="similarity">
    <text evidence="2">Belongs to the MscS (TC 1.A.23) family.</text>
</comment>
<dbReference type="PANTHER" id="PTHR30221:SF1">
    <property type="entry name" value="SMALL-CONDUCTANCE MECHANOSENSITIVE CHANNEL"/>
    <property type="match status" value="1"/>
</dbReference>
<feature type="transmembrane region" description="Helical" evidence="7">
    <location>
        <begin position="200"/>
        <end position="224"/>
    </location>
</feature>
<dbReference type="InterPro" id="IPR010920">
    <property type="entry name" value="LSM_dom_sf"/>
</dbReference>